<evidence type="ECO:0000256" key="2">
    <source>
        <dbReference type="ARBA" id="ARBA00022801"/>
    </source>
</evidence>
<proteinExistence type="predicted"/>
<protein>
    <submittedName>
        <fullName evidence="4">Mannosyl-3-phosphoglycerate phosphatase</fullName>
    </submittedName>
</protein>
<dbReference type="InterPro" id="IPR036412">
    <property type="entry name" value="HAD-like_sf"/>
</dbReference>
<dbReference type="OrthoDB" id="193379at2"/>
<sequence length="270" mass="29617">MARPRLILFSDLDGTLLDHDNYDWRAAQPALAKLRSSGIPLILNSSKTLPEIRALREDIGNTDPFIVENGAAVVIPPHIFGNSQEKVVNFGATRAQVLAVLEKLREKGARFRGFEDMSADELAREAGLDVAAAAMAKQRVGTEPLLWLGTEEERAEFEAALAREGLRLVAGGRFLHAMGVFDKADGARFLLSKYQEQYQEHGDGPLIAIALGDSPNDQQMLEAADIPVVIRGVNSEQVQLPSAKHAMRSLKPGPEGWNECVLNLLFEYGY</sequence>
<dbReference type="SUPFAM" id="SSF56784">
    <property type="entry name" value="HAD-like"/>
    <property type="match status" value="1"/>
</dbReference>
<dbReference type="PANTHER" id="PTHR10000">
    <property type="entry name" value="PHOSPHOSERINE PHOSPHATASE"/>
    <property type="match status" value="1"/>
</dbReference>
<dbReference type="NCBIfam" id="TIGR01486">
    <property type="entry name" value="HAD-SF-IIB-MPGP"/>
    <property type="match status" value="1"/>
</dbReference>
<evidence type="ECO:0000256" key="1">
    <source>
        <dbReference type="ARBA" id="ARBA00022723"/>
    </source>
</evidence>
<dbReference type="EMBL" id="FOYV01000003">
    <property type="protein sequence ID" value="SFR58226.1"/>
    <property type="molecule type" value="Genomic_DNA"/>
</dbReference>
<dbReference type="GO" id="GO:0051479">
    <property type="term" value="P:mannosylglycerate biosynthetic process"/>
    <property type="evidence" value="ECO:0007669"/>
    <property type="project" value="InterPro"/>
</dbReference>
<keyword evidence="1" id="KW-0479">Metal-binding</keyword>
<dbReference type="InterPro" id="IPR023214">
    <property type="entry name" value="HAD_sf"/>
</dbReference>
<reference evidence="5" key="1">
    <citation type="submission" date="2016-10" db="EMBL/GenBank/DDBJ databases">
        <authorList>
            <person name="Varghese N."/>
            <person name="Submissions S."/>
        </authorList>
    </citation>
    <scope>NUCLEOTIDE SEQUENCE [LARGE SCALE GENOMIC DNA]</scope>
    <source>
        <strain evidence="5">CGMCC 1.6294</strain>
    </source>
</reference>
<dbReference type="GO" id="GO:0050531">
    <property type="term" value="F:mannosyl-3-phosphoglycerate phosphatase activity"/>
    <property type="evidence" value="ECO:0007669"/>
    <property type="project" value="InterPro"/>
</dbReference>
<evidence type="ECO:0000313" key="5">
    <source>
        <dbReference type="Proteomes" id="UP000199290"/>
    </source>
</evidence>
<dbReference type="SFLD" id="SFLDG01140">
    <property type="entry name" value="C2.B:_Phosphomannomutase_and_P"/>
    <property type="match status" value="1"/>
</dbReference>
<dbReference type="Proteomes" id="UP000199290">
    <property type="component" value="Unassembled WGS sequence"/>
</dbReference>
<keyword evidence="5" id="KW-1185">Reference proteome</keyword>
<dbReference type="PANTHER" id="PTHR10000:SF8">
    <property type="entry name" value="HAD SUPERFAMILY HYDROLASE-LIKE, TYPE 3"/>
    <property type="match status" value="1"/>
</dbReference>
<organism evidence="4 5">
    <name type="scientific">Marinobacter gudaonensis</name>
    <dbReference type="NCBI Taxonomy" id="375760"/>
    <lineage>
        <taxon>Bacteria</taxon>
        <taxon>Pseudomonadati</taxon>
        <taxon>Pseudomonadota</taxon>
        <taxon>Gammaproteobacteria</taxon>
        <taxon>Pseudomonadales</taxon>
        <taxon>Marinobacteraceae</taxon>
        <taxon>Marinobacter</taxon>
    </lineage>
</organism>
<evidence type="ECO:0000256" key="3">
    <source>
        <dbReference type="ARBA" id="ARBA00022842"/>
    </source>
</evidence>
<dbReference type="SFLD" id="SFLDS00003">
    <property type="entry name" value="Haloacid_Dehalogenase"/>
    <property type="match status" value="1"/>
</dbReference>
<dbReference type="GO" id="GO:0005829">
    <property type="term" value="C:cytosol"/>
    <property type="evidence" value="ECO:0007669"/>
    <property type="project" value="TreeGrafter"/>
</dbReference>
<gene>
    <name evidence="4" type="ORF">SAMN04488073_3106</name>
</gene>
<dbReference type="InterPro" id="IPR006379">
    <property type="entry name" value="HAD-SF_hydro_IIB"/>
</dbReference>
<dbReference type="RefSeq" id="WP_091992092.1">
    <property type="nucleotide sequence ID" value="NZ_FOYV01000003.1"/>
</dbReference>
<dbReference type="NCBIfam" id="TIGR01484">
    <property type="entry name" value="HAD-SF-IIB"/>
    <property type="match status" value="1"/>
</dbReference>
<dbReference type="InterPro" id="IPR006381">
    <property type="entry name" value="HAD-SF-IIB-MPGP"/>
</dbReference>
<name>A0A1I6HUV1_9GAMM</name>
<dbReference type="Gene3D" id="3.30.980.20">
    <property type="entry name" value="Putative mannosyl-3-phosphoglycerate phosphatase, domain 2"/>
    <property type="match status" value="1"/>
</dbReference>
<keyword evidence="3" id="KW-0460">Magnesium</keyword>
<dbReference type="AlphaFoldDB" id="A0A1I6HUV1"/>
<accession>A0A1I6HUV1</accession>
<dbReference type="SFLD" id="SFLDG01142">
    <property type="entry name" value="C2.B.2:_Mannosyl-3-phosphoglyc"/>
    <property type="match status" value="1"/>
</dbReference>
<evidence type="ECO:0000313" key="4">
    <source>
        <dbReference type="EMBL" id="SFR58226.1"/>
    </source>
</evidence>
<dbReference type="GO" id="GO:0000287">
    <property type="term" value="F:magnesium ion binding"/>
    <property type="evidence" value="ECO:0007669"/>
    <property type="project" value="TreeGrafter"/>
</dbReference>
<keyword evidence="2" id="KW-0378">Hydrolase</keyword>
<dbReference type="Gene3D" id="3.40.50.1000">
    <property type="entry name" value="HAD superfamily/HAD-like"/>
    <property type="match status" value="1"/>
</dbReference>
<dbReference type="STRING" id="375760.SAMN04488073_3106"/>
<dbReference type="Pfam" id="PF08282">
    <property type="entry name" value="Hydrolase_3"/>
    <property type="match status" value="1"/>
</dbReference>